<dbReference type="PANTHER" id="PTHR14076:SF9">
    <property type="entry name" value="RECEPTOR ACTIVITY-MODIFYING PROTEIN 2"/>
    <property type="match status" value="1"/>
</dbReference>
<feature type="transmembrane region" description="Helical" evidence="11">
    <location>
        <begin position="71"/>
        <end position="92"/>
    </location>
</feature>
<dbReference type="GO" id="GO:0001525">
    <property type="term" value="P:angiogenesis"/>
    <property type="evidence" value="ECO:0007669"/>
    <property type="project" value="TreeGrafter"/>
</dbReference>
<reference evidence="12" key="2">
    <citation type="submission" date="2025-09" db="UniProtKB">
        <authorList>
            <consortium name="Ensembl"/>
        </authorList>
    </citation>
    <scope>IDENTIFICATION</scope>
</reference>
<dbReference type="GO" id="GO:0043235">
    <property type="term" value="C:receptor complex"/>
    <property type="evidence" value="ECO:0007669"/>
    <property type="project" value="TreeGrafter"/>
</dbReference>
<evidence type="ECO:0000256" key="3">
    <source>
        <dbReference type="ARBA" id="ARBA00022448"/>
    </source>
</evidence>
<keyword evidence="6" id="KW-0732">Signal</keyword>
<evidence type="ECO:0000313" key="13">
    <source>
        <dbReference type="Proteomes" id="UP000694545"/>
    </source>
</evidence>
<sequence>MANVSKVHWCEWRAVSRPYSELRRCLEDWADKLNVGYPNTLAENYIVYSHRLYFRNCTMEHPPLLDPPENVLLPLIITPICLIPFLVMLVVLKSKDGEMQS</sequence>
<keyword evidence="5 11" id="KW-0812">Transmembrane</keyword>
<evidence type="ECO:0000256" key="6">
    <source>
        <dbReference type="ARBA" id="ARBA00022729"/>
    </source>
</evidence>
<dbReference type="InterPro" id="IPR006985">
    <property type="entry name" value="RAMP"/>
</dbReference>
<comment type="similarity">
    <text evidence="2">Belongs to the RAMP family.</text>
</comment>
<dbReference type="GO" id="GO:0006886">
    <property type="term" value="P:intracellular protein transport"/>
    <property type="evidence" value="ECO:0007669"/>
    <property type="project" value="InterPro"/>
</dbReference>
<reference evidence="12" key="1">
    <citation type="submission" date="2025-08" db="UniProtKB">
        <authorList>
            <consortium name="Ensembl"/>
        </authorList>
    </citation>
    <scope>IDENTIFICATION</scope>
</reference>
<keyword evidence="8 11" id="KW-0472">Membrane</keyword>
<dbReference type="Gene3D" id="1.10.150.510">
    <property type="entry name" value="Receptor activity modifying family"/>
    <property type="match status" value="1"/>
</dbReference>
<evidence type="ECO:0000313" key="12">
    <source>
        <dbReference type="Ensembl" id="ENSVKKP00000025946.1"/>
    </source>
</evidence>
<dbReference type="GO" id="GO:0007186">
    <property type="term" value="P:G protein-coupled receptor signaling pathway"/>
    <property type="evidence" value="ECO:0007669"/>
    <property type="project" value="TreeGrafter"/>
</dbReference>
<name>A0A8D2LQ77_VARKO</name>
<keyword evidence="3" id="KW-0813">Transport</keyword>
<dbReference type="GO" id="GO:0009986">
    <property type="term" value="C:cell surface"/>
    <property type="evidence" value="ECO:0007669"/>
    <property type="project" value="TreeGrafter"/>
</dbReference>
<dbReference type="GO" id="GO:0015026">
    <property type="term" value="F:coreceptor activity"/>
    <property type="evidence" value="ECO:0007669"/>
    <property type="project" value="InterPro"/>
</dbReference>
<dbReference type="Ensembl" id="ENSVKKT00000026578.1">
    <property type="protein sequence ID" value="ENSVKKP00000025946.1"/>
    <property type="gene ID" value="ENSVKKG00000016977.1"/>
</dbReference>
<protein>
    <submittedName>
        <fullName evidence="12">Receptor activity modifying protein 2</fullName>
    </submittedName>
</protein>
<evidence type="ECO:0000256" key="9">
    <source>
        <dbReference type="ARBA" id="ARBA00023157"/>
    </source>
</evidence>
<evidence type="ECO:0000256" key="11">
    <source>
        <dbReference type="SAM" id="Phobius"/>
    </source>
</evidence>
<keyword evidence="9" id="KW-1015">Disulfide bond</keyword>
<proteinExistence type="inferred from homology"/>
<dbReference type="GO" id="GO:0006816">
    <property type="term" value="P:calcium ion transport"/>
    <property type="evidence" value="ECO:0007669"/>
    <property type="project" value="TreeGrafter"/>
</dbReference>
<accession>A0A8D2LQ77</accession>
<evidence type="ECO:0000256" key="5">
    <source>
        <dbReference type="ARBA" id="ARBA00022692"/>
    </source>
</evidence>
<keyword evidence="10" id="KW-0675">Receptor</keyword>
<keyword evidence="4" id="KW-1003">Cell membrane</keyword>
<evidence type="ECO:0000256" key="8">
    <source>
        <dbReference type="ARBA" id="ARBA00023136"/>
    </source>
</evidence>
<evidence type="ECO:0000256" key="7">
    <source>
        <dbReference type="ARBA" id="ARBA00022989"/>
    </source>
</evidence>
<dbReference type="GO" id="GO:0031623">
    <property type="term" value="P:receptor internalization"/>
    <property type="evidence" value="ECO:0007669"/>
    <property type="project" value="TreeGrafter"/>
</dbReference>
<dbReference type="InterPro" id="IPR038126">
    <property type="entry name" value="RAMP_sf"/>
</dbReference>
<keyword evidence="13" id="KW-1185">Reference proteome</keyword>
<evidence type="ECO:0000256" key="4">
    <source>
        <dbReference type="ARBA" id="ARBA00022475"/>
    </source>
</evidence>
<evidence type="ECO:0000256" key="10">
    <source>
        <dbReference type="ARBA" id="ARBA00023170"/>
    </source>
</evidence>
<dbReference type="AlphaFoldDB" id="A0A8D2LQ77"/>
<comment type="subcellular location">
    <subcellularLocation>
        <location evidence="1">Cell membrane</location>
        <topology evidence="1">Single-pass type I membrane protein</topology>
    </subcellularLocation>
</comment>
<evidence type="ECO:0000256" key="2">
    <source>
        <dbReference type="ARBA" id="ARBA00007087"/>
    </source>
</evidence>
<dbReference type="Proteomes" id="UP000694545">
    <property type="component" value="Unplaced"/>
</dbReference>
<dbReference type="GO" id="GO:0032870">
    <property type="term" value="P:cellular response to hormone stimulus"/>
    <property type="evidence" value="ECO:0007669"/>
    <property type="project" value="TreeGrafter"/>
</dbReference>
<evidence type="ECO:0000256" key="1">
    <source>
        <dbReference type="ARBA" id="ARBA00004251"/>
    </source>
</evidence>
<dbReference type="GO" id="GO:0005886">
    <property type="term" value="C:plasma membrane"/>
    <property type="evidence" value="ECO:0007669"/>
    <property type="project" value="UniProtKB-SubCell"/>
</dbReference>
<dbReference type="OMA" id="THACYHE"/>
<keyword evidence="7 11" id="KW-1133">Transmembrane helix</keyword>
<dbReference type="Pfam" id="PF04901">
    <property type="entry name" value="RAMP"/>
    <property type="match status" value="1"/>
</dbReference>
<organism evidence="12 13">
    <name type="scientific">Varanus komodoensis</name>
    <name type="common">Komodo dragon</name>
    <dbReference type="NCBI Taxonomy" id="61221"/>
    <lineage>
        <taxon>Eukaryota</taxon>
        <taxon>Metazoa</taxon>
        <taxon>Chordata</taxon>
        <taxon>Craniata</taxon>
        <taxon>Vertebrata</taxon>
        <taxon>Euteleostomi</taxon>
        <taxon>Lepidosauria</taxon>
        <taxon>Squamata</taxon>
        <taxon>Bifurcata</taxon>
        <taxon>Unidentata</taxon>
        <taxon>Episquamata</taxon>
        <taxon>Toxicofera</taxon>
        <taxon>Anguimorpha</taxon>
        <taxon>Paleoanguimorpha</taxon>
        <taxon>Varanoidea</taxon>
        <taxon>Varanidae</taxon>
        <taxon>Varanus</taxon>
    </lineage>
</organism>
<dbReference type="GO" id="GO:0072659">
    <property type="term" value="P:protein localization to plasma membrane"/>
    <property type="evidence" value="ECO:0007669"/>
    <property type="project" value="TreeGrafter"/>
</dbReference>
<dbReference type="PANTHER" id="PTHR14076">
    <property type="entry name" value="RECEPTOR ACTIVITY MODIFYING PROTEIN RAMP"/>
    <property type="match status" value="1"/>
</dbReference>
<dbReference type="GO" id="GO:0008277">
    <property type="term" value="P:regulation of G protein-coupled receptor signaling pathway"/>
    <property type="evidence" value="ECO:0007669"/>
    <property type="project" value="InterPro"/>
</dbReference>